<protein>
    <submittedName>
        <fullName evidence="1">Uncharacterized protein</fullName>
    </submittedName>
</protein>
<organism evidence="1 2">
    <name type="scientific">Paraburkholderia humisilvae</name>
    <dbReference type="NCBI Taxonomy" id="627669"/>
    <lineage>
        <taxon>Bacteria</taxon>
        <taxon>Pseudomonadati</taxon>
        <taxon>Pseudomonadota</taxon>
        <taxon>Betaproteobacteria</taxon>
        <taxon>Burkholderiales</taxon>
        <taxon>Burkholderiaceae</taxon>
        <taxon>Paraburkholderia</taxon>
    </lineage>
</organism>
<reference evidence="1 2" key="1">
    <citation type="submission" date="2020-04" db="EMBL/GenBank/DDBJ databases">
        <authorList>
            <person name="De Canck E."/>
        </authorList>
    </citation>
    <scope>NUCLEOTIDE SEQUENCE [LARGE SCALE GENOMIC DNA]</scope>
    <source>
        <strain evidence="1 2">LMG 29542</strain>
    </source>
</reference>
<dbReference type="Proteomes" id="UP000494363">
    <property type="component" value="Unassembled WGS sequence"/>
</dbReference>
<sequence>MKMYIGVDAYSGLVHTVIGPAANVHDFNVAQALPHGEETDVYARRPAIRLSKRVVRLTRFVGMLR</sequence>
<name>A0A6J5F774_9BURK</name>
<accession>A0A6J5F774</accession>
<keyword evidence="2" id="KW-1185">Reference proteome</keyword>
<proteinExistence type="predicted"/>
<evidence type="ECO:0000313" key="1">
    <source>
        <dbReference type="EMBL" id="CAB3774324.1"/>
    </source>
</evidence>
<evidence type="ECO:0000313" key="2">
    <source>
        <dbReference type="Proteomes" id="UP000494363"/>
    </source>
</evidence>
<dbReference type="EMBL" id="CADIKH010000108">
    <property type="protein sequence ID" value="CAB3774324.1"/>
    <property type="molecule type" value="Genomic_DNA"/>
</dbReference>
<gene>
    <name evidence="1" type="ORF">LMG29542_07719</name>
</gene>
<dbReference type="AlphaFoldDB" id="A0A6J5F774"/>